<accession>A0A9N7LVF8</accession>
<dbReference type="GO" id="GO:0006103">
    <property type="term" value="P:2-oxoglutarate metabolic process"/>
    <property type="evidence" value="ECO:0007669"/>
    <property type="project" value="TreeGrafter"/>
</dbReference>
<evidence type="ECO:0000259" key="2">
    <source>
        <dbReference type="Pfam" id="PF07992"/>
    </source>
</evidence>
<comment type="similarity">
    <text evidence="1">Belongs to the class-I pyridine nucleotide-disulfide oxidoreductase family.</text>
</comment>
<organism evidence="3 4">
    <name type="scientific">Mycobacterium pseudoshottsii</name>
    <dbReference type="NCBI Taxonomy" id="265949"/>
    <lineage>
        <taxon>Bacteria</taxon>
        <taxon>Bacillati</taxon>
        <taxon>Actinomycetota</taxon>
        <taxon>Actinomycetes</taxon>
        <taxon>Mycobacteriales</taxon>
        <taxon>Mycobacteriaceae</taxon>
        <taxon>Mycobacterium</taxon>
        <taxon>Mycobacterium ulcerans group</taxon>
    </lineage>
</organism>
<feature type="domain" description="FAD/NAD(P)-binding" evidence="2">
    <location>
        <begin position="18"/>
        <end position="72"/>
    </location>
</feature>
<protein>
    <recommendedName>
        <fullName evidence="2">FAD/NAD(P)-binding domain-containing protein</fullName>
    </recommendedName>
</protein>
<sequence length="105" mass="10991">MTEDERARIPAGEPDLSFDVIVPGAGPVGQNAADRCQAAGLHVAVIERDLVGGECSYWACVPGKALLRPVIAVADARLVDGAREAISGSISAAAVFDRRDRYVSN</sequence>
<dbReference type="GO" id="GO:0004148">
    <property type="term" value="F:dihydrolipoyl dehydrogenase (NADH) activity"/>
    <property type="evidence" value="ECO:0007669"/>
    <property type="project" value="TreeGrafter"/>
</dbReference>
<dbReference type="InterPro" id="IPR023753">
    <property type="entry name" value="FAD/NAD-binding_dom"/>
</dbReference>
<dbReference type="Proteomes" id="UP001058626">
    <property type="component" value="Chromosome"/>
</dbReference>
<dbReference type="PANTHER" id="PTHR22912:SF151">
    <property type="entry name" value="DIHYDROLIPOYL DEHYDROGENASE, MITOCHONDRIAL"/>
    <property type="match status" value="1"/>
</dbReference>
<dbReference type="InterPro" id="IPR036188">
    <property type="entry name" value="FAD/NAD-bd_sf"/>
</dbReference>
<proteinExistence type="inferred from homology"/>
<dbReference type="SUPFAM" id="SSF51905">
    <property type="entry name" value="FAD/NAD(P)-binding domain"/>
    <property type="match status" value="1"/>
</dbReference>
<dbReference type="PRINTS" id="PR00411">
    <property type="entry name" value="PNDRDTASEI"/>
</dbReference>
<keyword evidence="4" id="KW-1185">Reference proteome</keyword>
<dbReference type="Pfam" id="PF07992">
    <property type="entry name" value="Pyr_redox_2"/>
    <property type="match status" value="1"/>
</dbReference>
<gene>
    <name evidence="3" type="ORF">NJB1907Z4_C50310</name>
</gene>
<dbReference type="PANTHER" id="PTHR22912">
    <property type="entry name" value="DISULFIDE OXIDOREDUCTASE"/>
    <property type="match status" value="1"/>
</dbReference>
<reference evidence="3" key="1">
    <citation type="submission" date="2022-06" db="EMBL/GenBank/DDBJ databases">
        <title>Complete genome sequence of Mycobacterium pseudoshottsii NJB1907-Z4.</title>
        <authorList>
            <person name="Komine T."/>
            <person name="Fukano H."/>
            <person name="Wada S."/>
        </authorList>
    </citation>
    <scope>NUCLEOTIDE SEQUENCE</scope>
    <source>
        <strain evidence="3">NJB1907-Z4</strain>
    </source>
</reference>
<dbReference type="AlphaFoldDB" id="A0A9N7LVF8"/>
<dbReference type="EMBL" id="AP026367">
    <property type="protein sequence ID" value="BDN84816.1"/>
    <property type="molecule type" value="Genomic_DNA"/>
</dbReference>
<evidence type="ECO:0000313" key="3">
    <source>
        <dbReference type="EMBL" id="BDN84816.1"/>
    </source>
</evidence>
<evidence type="ECO:0000313" key="4">
    <source>
        <dbReference type="Proteomes" id="UP001058626"/>
    </source>
</evidence>
<dbReference type="GO" id="GO:0050660">
    <property type="term" value="F:flavin adenine dinucleotide binding"/>
    <property type="evidence" value="ECO:0007669"/>
    <property type="project" value="TreeGrafter"/>
</dbReference>
<dbReference type="Gene3D" id="3.50.50.60">
    <property type="entry name" value="FAD/NAD(P)-binding domain"/>
    <property type="match status" value="1"/>
</dbReference>
<dbReference type="InterPro" id="IPR050151">
    <property type="entry name" value="Class-I_Pyr_Nuc-Dis_Oxidored"/>
</dbReference>
<evidence type="ECO:0000256" key="1">
    <source>
        <dbReference type="ARBA" id="ARBA00007532"/>
    </source>
</evidence>
<name>A0A9N7LVF8_9MYCO</name>